<accession>A0A0F9D3Z9</accession>
<name>A0A0F9D3Z9_9ZZZZ</name>
<protein>
    <submittedName>
        <fullName evidence="1">Uncharacterized protein</fullName>
    </submittedName>
</protein>
<sequence length="69" mass="7455">MRLGVLVGAQAGFFILLAIVWESISRLELVDPRLLPSFLTVLGVLGDLLTQRDFLVDLGITGLEVGVAF</sequence>
<dbReference type="AlphaFoldDB" id="A0A0F9D3Z9"/>
<proteinExistence type="predicted"/>
<organism evidence="1">
    <name type="scientific">marine sediment metagenome</name>
    <dbReference type="NCBI Taxonomy" id="412755"/>
    <lineage>
        <taxon>unclassified sequences</taxon>
        <taxon>metagenomes</taxon>
        <taxon>ecological metagenomes</taxon>
    </lineage>
</organism>
<reference evidence="1" key="1">
    <citation type="journal article" date="2015" name="Nature">
        <title>Complex archaea that bridge the gap between prokaryotes and eukaryotes.</title>
        <authorList>
            <person name="Spang A."/>
            <person name="Saw J.H."/>
            <person name="Jorgensen S.L."/>
            <person name="Zaremba-Niedzwiedzka K."/>
            <person name="Martijn J."/>
            <person name="Lind A.E."/>
            <person name="van Eijk R."/>
            <person name="Schleper C."/>
            <person name="Guy L."/>
            <person name="Ettema T.J."/>
        </authorList>
    </citation>
    <scope>NUCLEOTIDE SEQUENCE</scope>
</reference>
<dbReference type="EMBL" id="LAZR01043548">
    <property type="protein sequence ID" value="KKL06813.1"/>
    <property type="molecule type" value="Genomic_DNA"/>
</dbReference>
<gene>
    <name evidence="1" type="ORF">LCGC14_2592290</name>
</gene>
<comment type="caution">
    <text evidence="1">The sequence shown here is derived from an EMBL/GenBank/DDBJ whole genome shotgun (WGS) entry which is preliminary data.</text>
</comment>
<evidence type="ECO:0000313" key="1">
    <source>
        <dbReference type="EMBL" id="KKL06813.1"/>
    </source>
</evidence>
<feature type="non-terminal residue" evidence="1">
    <location>
        <position position="69"/>
    </location>
</feature>